<dbReference type="GO" id="GO:0065002">
    <property type="term" value="P:intracellular protein transmembrane transport"/>
    <property type="evidence" value="ECO:0007669"/>
    <property type="project" value="TreeGrafter"/>
</dbReference>
<dbReference type="HAMAP" id="MF_00902">
    <property type="entry name" value="TatC"/>
    <property type="match status" value="1"/>
</dbReference>
<keyword evidence="5" id="KW-1003">Cell membrane</keyword>
<organism evidence="7 8">
    <name type="scientific">Roseovarius gahaiensis</name>
    <dbReference type="NCBI Taxonomy" id="2716691"/>
    <lineage>
        <taxon>Bacteria</taxon>
        <taxon>Pseudomonadati</taxon>
        <taxon>Pseudomonadota</taxon>
        <taxon>Alphaproteobacteria</taxon>
        <taxon>Rhodobacterales</taxon>
        <taxon>Roseobacteraceae</taxon>
        <taxon>Roseovarius</taxon>
    </lineage>
</organism>
<evidence type="ECO:0000256" key="6">
    <source>
        <dbReference type="SAM" id="MobiDB-lite"/>
    </source>
</evidence>
<comment type="subcellular location">
    <subcellularLocation>
        <location evidence="5">Cell membrane</location>
        <topology evidence="5">Multi-pass membrane protein</topology>
    </subcellularLocation>
    <subcellularLocation>
        <location evidence="1">Membrane</location>
        <topology evidence="1">Multi-pass membrane protein</topology>
    </subcellularLocation>
</comment>
<dbReference type="PANTHER" id="PTHR30371:SF0">
    <property type="entry name" value="SEC-INDEPENDENT PROTEIN TRANSLOCASE PROTEIN TATC, CHLOROPLASTIC-RELATED"/>
    <property type="match status" value="1"/>
</dbReference>
<name>A0A967EH78_9RHOB</name>
<dbReference type="InterPro" id="IPR002033">
    <property type="entry name" value="TatC"/>
</dbReference>
<dbReference type="AlphaFoldDB" id="A0A967EH78"/>
<keyword evidence="5" id="KW-0811">Translocation</keyword>
<proteinExistence type="inferred from homology"/>
<evidence type="ECO:0000256" key="1">
    <source>
        <dbReference type="ARBA" id="ARBA00004141"/>
    </source>
</evidence>
<dbReference type="EMBL" id="JAAORB010000036">
    <property type="protein sequence ID" value="NHQ75530.1"/>
    <property type="molecule type" value="Genomic_DNA"/>
</dbReference>
<dbReference type="PRINTS" id="PR01840">
    <property type="entry name" value="TATCFAMILY"/>
</dbReference>
<dbReference type="Proteomes" id="UP000639775">
    <property type="component" value="Unassembled WGS sequence"/>
</dbReference>
<evidence type="ECO:0000256" key="4">
    <source>
        <dbReference type="ARBA" id="ARBA00023136"/>
    </source>
</evidence>
<feature type="transmembrane region" description="Helical" evidence="5">
    <location>
        <begin position="217"/>
        <end position="233"/>
    </location>
</feature>
<keyword evidence="8" id="KW-1185">Reference proteome</keyword>
<dbReference type="PANTHER" id="PTHR30371">
    <property type="entry name" value="SEC-INDEPENDENT PROTEIN TRANSLOCASE PROTEIN TATC"/>
    <property type="match status" value="1"/>
</dbReference>
<feature type="transmembrane region" description="Helical" evidence="5">
    <location>
        <begin position="76"/>
        <end position="95"/>
    </location>
</feature>
<reference evidence="7" key="1">
    <citation type="submission" date="2020-03" db="EMBL/GenBank/DDBJ databases">
        <title>Roseovarius gahaiensis sp. nov., isolated from Gahai Saline Lake, China.</title>
        <authorList>
            <person name="Sun X."/>
        </authorList>
    </citation>
    <scope>NUCLEOTIDE SEQUENCE</scope>
    <source>
        <strain evidence="7">GH877</strain>
    </source>
</reference>
<comment type="function">
    <text evidence="5">Part of the twin-arginine translocation (Tat) system that transports large folded proteins containing a characteristic twin-arginine motif in their signal peptide across membranes. Together with TatB, TatC is part of a receptor directly interacting with Tat signal peptides.</text>
</comment>
<dbReference type="GO" id="GO:0043953">
    <property type="term" value="P:protein transport by the Tat complex"/>
    <property type="evidence" value="ECO:0007669"/>
    <property type="project" value="UniProtKB-UniRule"/>
</dbReference>
<keyword evidence="5" id="KW-0653">Protein transport</keyword>
<dbReference type="GO" id="GO:0009977">
    <property type="term" value="F:proton motive force dependent protein transmembrane transporter activity"/>
    <property type="evidence" value="ECO:0007669"/>
    <property type="project" value="TreeGrafter"/>
</dbReference>
<accession>A0A967EH78</accession>
<gene>
    <name evidence="5 7" type="primary">tatC</name>
    <name evidence="7" type="ORF">HAT86_13805</name>
</gene>
<sequence length="330" mass="36286">MSPTDEIEESSAPLIEHLAELRTRLIKAVVAFLIGMIICFTVATPIFNFLTDPLCQVLANRGQDCDLIFISPQEGFFVAIKVSLLGGFMLSFPFIANQMWRFVAPGLYKSEKGAFLPFLVASPFMFLLGAAFAFYVVTPLAYDFFLGFQQFGTGGEALPSGDPQAAAPLSVVFQGSAQEYLNLTIKFIVAFGLCFQLPVLLTLMGKAGLVSAEGLGNVRKYAMVGILVLAALVTPPDVITQGILFVVVYGLYEVSIWLVRRVEAKREAQLRAEGLWFDDDEDEPEDTQDTDEPNPETPDAAEDPYGESEFDDPLLDEFGDDEDDDKDKPK</sequence>
<evidence type="ECO:0000256" key="5">
    <source>
        <dbReference type="HAMAP-Rule" id="MF_00902"/>
    </source>
</evidence>
<dbReference type="Pfam" id="PF00902">
    <property type="entry name" value="TatC"/>
    <property type="match status" value="1"/>
</dbReference>
<evidence type="ECO:0000313" key="7">
    <source>
        <dbReference type="EMBL" id="NHQ75530.1"/>
    </source>
</evidence>
<dbReference type="NCBIfam" id="TIGR00945">
    <property type="entry name" value="tatC"/>
    <property type="match status" value="1"/>
</dbReference>
<evidence type="ECO:0000256" key="3">
    <source>
        <dbReference type="ARBA" id="ARBA00022989"/>
    </source>
</evidence>
<comment type="caution">
    <text evidence="7">The sequence shown here is derived from an EMBL/GenBank/DDBJ whole genome shotgun (WGS) entry which is preliminary data.</text>
</comment>
<evidence type="ECO:0000256" key="2">
    <source>
        <dbReference type="ARBA" id="ARBA00022692"/>
    </source>
</evidence>
<comment type="similarity">
    <text evidence="5">Belongs to the TatC family.</text>
</comment>
<feature type="region of interest" description="Disordered" evidence="6">
    <location>
        <begin position="275"/>
        <end position="330"/>
    </location>
</feature>
<feature type="transmembrane region" description="Helical" evidence="5">
    <location>
        <begin position="115"/>
        <end position="137"/>
    </location>
</feature>
<feature type="transmembrane region" description="Helical" evidence="5">
    <location>
        <begin position="183"/>
        <end position="205"/>
    </location>
</feature>
<feature type="transmembrane region" description="Helical" evidence="5">
    <location>
        <begin position="28"/>
        <end position="50"/>
    </location>
</feature>
<keyword evidence="4 5" id="KW-0472">Membrane</keyword>
<keyword evidence="5" id="KW-0813">Transport</keyword>
<protein>
    <recommendedName>
        <fullName evidence="5">Sec-independent protein translocase protein TatC</fullName>
    </recommendedName>
</protein>
<keyword evidence="2 5" id="KW-0812">Transmembrane</keyword>
<comment type="subunit">
    <text evidence="5">The Tat system comprises two distinct complexes: a TatABC complex, containing multiple copies of TatA, TatB and TatC subunits, and a separate TatA complex, containing only TatA subunits. Substrates initially bind to the TatABC complex, which probably triggers association of the separate TatA complex to form the active translocon.</text>
</comment>
<dbReference type="RefSeq" id="WP_167198964.1">
    <property type="nucleotide sequence ID" value="NZ_JAAORB010000036.1"/>
</dbReference>
<feature type="compositionally biased region" description="Acidic residues" evidence="6">
    <location>
        <begin position="276"/>
        <end position="330"/>
    </location>
</feature>
<dbReference type="GO" id="GO:0033281">
    <property type="term" value="C:TAT protein transport complex"/>
    <property type="evidence" value="ECO:0007669"/>
    <property type="project" value="UniProtKB-UniRule"/>
</dbReference>
<feature type="transmembrane region" description="Helical" evidence="5">
    <location>
        <begin position="239"/>
        <end position="259"/>
    </location>
</feature>
<keyword evidence="3 5" id="KW-1133">Transmembrane helix</keyword>
<evidence type="ECO:0000313" key="8">
    <source>
        <dbReference type="Proteomes" id="UP000639775"/>
    </source>
</evidence>